<protein>
    <recommendedName>
        <fullName evidence="3">Gfo/Idh/MocA-like oxidoreductase C-terminal domain-containing protein</fullName>
    </recommendedName>
</protein>
<organism evidence="1 2">
    <name type="scientific">Mycena chlorophos</name>
    <name type="common">Agaric fungus</name>
    <name type="synonym">Agaricus chlorophos</name>
    <dbReference type="NCBI Taxonomy" id="658473"/>
    <lineage>
        <taxon>Eukaryota</taxon>
        <taxon>Fungi</taxon>
        <taxon>Dikarya</taxon>
        <taxon>Basidiomycota</taxon>
        <taxon>Agaricomycotina</taxon>
        <taxon>Agaricomycetes</taxon>
        <taxon>Agaricomycetidae</taxon>
        <taxon>Agaricales</taxon>
        <taxon>Marasmiineae</taxon>
        <taxon>Mycenaceae</taxon>
        <taxon>Mycena</taxon>
    </lineage>
</organism>
<keyword evidence="2" id="KW-1185">Reference proteome</keyword>
<dbReference type="Proteomes" id="UP000815677">
    <property type="component" value="Unassembled WGS sequence"/>
</dbReference>
<evidence type="ECO:0008006" key="3">
    <source>
        <dbReference type="Google" id="ProtNLM"/>
    </source>
</evidence>
<name>A0ABQ0L215_MYCCL</name>
<sequence>MLALVAAHMSGGLHLWEHGRKQTVTAFTAESLETEYRSFLKLIDNQRILAPDAMHRTMHALYRAVMKSRDTTVLEEHGSASDILTLAPEPALAAA</sequence>
<reference evidence="1" key="1">
    <citation type="submission" date="2014-09" db="EMBL/GenBank/DDBJ databases">
        <title>Genome sequence of the luminous mushroom Mycena chlorophos for searching fungal bioluminescence genes.</title>
        <authorList>
            <person name="Tanaka Y."/>
            <person name="Kasuga D."/>
            <person name="Oba Y."/>
            <person name="Hase S."/>
            <person name="Sato K."/>
            <person name="Oba Y."/>
            <person name="Sakakibara Y."/>
        </authorList>
    </citation>
    <scope>NUCLEOTIDE SEQUENCE</scope>
</reference>
<dbReference type="EMBL" id="DF840973">
    <property type="protein sequence ID" value="GAT45203.1"/>
    <property type="molecule type" value="Genomic_DNA"/>
</dbReference>
<proteinExistence type="predicted"/>
<evidence type="ECO:0000313" key="2">
    <source>
        <dbReference type="Proteomes" id="UP000815677"/>
    </source>
</evidence>
<accession>A0ABQ0L215</accession>
<evidence type="ECO:0000313" key="1">
    <source>
        <dbReference type="EMBL" id="GAT45203.1"/>
    </source>
</evidence>
<gene>
    <name evidence="1" type="ORF">MCHLO_02793</name>
</gene>